<proteinExistence type="predicted"/>
<evidence type="ECO:0000256" key="1">
    <source>
        <dbReference type="SAM" id="Phobius"/>
    </source>
</evidence>
<comment type="caution">
    <text evidence="2">The sequence shown here is derived from an EMBL/GenBank/DDBJ whole genome shotgun (WGS) entry which is preliminary data.</text>
</comment>
<keyword evidence="1" id="KW-0812">Transmembrane</keyword>
<organism evidence="2">
    <name type="scientific">Serratia marcescens</name>
    <dbReference type="NCBI Taxonomy" id="615"/>
    <lineage>
        <taxon>Bacteria</taxon>
        <taxon>Pseudomonadati</taxon>
        <taxon>Pseudomonadota</taxon>
        <taxon>Gammaproteobacteria</taxon>
        <taxon>Enterobacterales</taxon>
        <taxon>Yersiniaceae</taxon>
        <taxon>Serratia</taxon>
    </lineage>
</organism>
<reference evidence="2" key="1">
    <citation type="submission" date="2021-03" db="EMBL/GenBank/DDBJ databases">
        <title>Molecular epidemiology and mechanisms of colistin and carbapenem resistance in Enterobacteriaceae from clinical isolates, the environment and porcine samples in Pretoria, South Africa.</title>
        <authorList>
            <person name="Bogoshi D."/>
            <person name="Mbelle N.M."/>
            <person name="Naidoo V."/>
            <person name="Osei Sekyere J."/>
        </authorList>
    </citation>
    <scope>NUCLEOTIDE SEQUENCE</scope>
    <source>
        <strain evidence="2">C080</strain>
    </source>
</reference>
<feature type="transmembrane region" description="Helical" evidence="1">
    <location>
        <begin position="7"/>
        <end position="30"/>
    </location>
</feature>
<gene>
    <name evidence="2" type="ORF">J4732_15045</name>
</gene>
<sequence length="244" mass="26712">MQAAVTACGLMVLMTLMLIFVYLLFAVLPLFKPAWAAQAQPLPIAASSPALALGMDVAARRLSHRRAGRRAIYRLTPAPNGQPRGAAGAAMLLAKPALLARAAGARICSRWRRPTRPVGGGARILRRRRNGRPQGCSRSGSSRWRWILQRKPLKLLSLADAHRGQYRCWLRLTIGGWCSPFQFLTGRRSSASGRWNTMLSTGADAGWPPALPADRQSAGALSDRWRGCSCVKRVPLANMPRNNR</sequence>
<dbReference type="EMBL" id="JAGETR010000096">
    <property type="protein sequence ID" value="MBO2007050.1"/>
    <property type="molecule type" value="Genomic_DNA"/>
</dbReference>
<protein>
    <submittedName>
        <fullName evidence="2">Uncharacterized protein</fullName>
    </submittedName>
</protein>
<evidence type="ECO:0000313" key="2">
    <source>
        <dbReference type="EMBL" id="MBO2007050.1"/>
    </source>
</evidence>
<dbReference type="AlphaFoldDB" id="A0A939NPB9"/>
<name>A0A939NPB9_SERMA</name>
<keyword evidence="1" id="KW-1133">Transmembrane helix</keyword>
<keyword evidence="1" id="KW-0472">Membrane</keyword>
<accession>A0A939NPB9</accession>